<evidence type="ECO:0000313" key="3">
    <source>
        <dbReference type="Proteomes" id="UP001208935"/>
    </source>
</evidence>
<gene>
    <name evidence="2" type="ORF">D5039_12475</name>
</gene>
<accession>A0ABT3KUI3</accession>
<dbReference type="Proteomes" id="UP001208935">
    <property type="component" value="Unassembled WGS sequence"/>
</dbReference>
<dbReference type="Pfam" id="PF03050">
    <property type="entry name" value="DDE_Tnp_IS66"/>
    <property type="match status" value="1"/>
</dbReference>
<dbReference type="InterPro" id="IPR052344">
    <property type="entry name" value="Transposase-related"/>
</dbReference>
<evidence type="ECO:0000313" key="2">
    <source>
        <dbReference type="EMBL" id="MCW5321940.1"/>
    </source>
</evidence>
<name>A0ABT3KUI3_9BURK</name>
<comment type="caution">
    <text evidence="2">The sequence shown here is derived from an EMBL/GenBank/DDBJ whole genome shotgun (WGS) entry which is preliminary data.</text>
</comment>
<sequence length="215" mass="23696">MLLSALGFGAVVLSGENIRSSNKVSVCPLDPGFVGVLTMSKDMQYSCRHIFTGSDLYQLDISPGTLHGWTHEADALLSPSVQAIAQQVSQSPVVHVDESGLRVQAKLQWLHTSVTPTHTWYGVHPKRGIEAVNAFGVLKDYADVLVHDCWAPYWLIQCVHALCNAHLLRELTFLAQSSGQAWPQRMMDMLLAAHRGCERARTQGITAVPSRQVLR</sequence>
<protein>
    <recommendedName>
        <fullName evidence="1">Transposase IS66 central domain-containing protein</fullName>
    </recommendedName>
</protein>
<dbReference type="EMBL" id="QZCW01000002">
    <property type="protein sequence ID" value="MCW5321940.1"/>
    <property type="molecule type" value="Genomic_DNA"/>
</dbReference>
<dbReference type="PANTHER" id="PTHR33678">
    <property type="entry name" value="BLL1576 PROTEIN"/>
    <property type="match status" value="1"/>
</dbReference>
<evidence type="ECO:0000259" key="1">
    <source>
        <dbReference type="Pfam" id="PF03050"/>
    </source>
</evidence>
<dbReference type="PANTHER" id="PTHR33678:SF1">
    <property type="entry name" value="BLL1576 PROTEIN"/>
    <property type="match status" value="1"/>
</dbReference>
<keyword evidence="3" id="KW-1185">Reference proteome</keyword>
<dbReference type="InterPro" id="IPR004291">
    <property type="entry name" value="Transposase_IS66_central"/>
</dbReference>
<proteinExistence type="predicted"/>
<organism evidence="2 3">
    <name type="scientific">Verminephrobacter aporrectodeae subsp. tuberculatae</name>
    <dbReference type="NCBI Taxonomy" id="1110392"/>
    <lineage>
        <taxon>Bacteria</taxon>
        <taxon>Pseudomonadati</taxon>
        <taxon>Pseudomonadota</taxon>
        <taxon>Betaproteobacteria</taxon>
        <taxon>Burkholderiales</taxon>
        <taxon>Comamonadaceae</taxon>
        <taxon>Verminephrobacter</taxon>
    </lineage>
</organism>
<reference evidence="3" key="1">
    <citation type="submission" date="2023-07" db="EMBL/GenBank/DDBJ databases">
        <title>Verminephrobacter genomes.</title>
        <authorList>
            <person name="Lund M.B."/>
        </authorList>
    </citation>
    <scope>NUCLEOTIDE SEQUENCE [LARGE SCALE GENOMIC DNA]</scope>
    <source>
        <strain evidence="3">AtM5-05</strain>
    </source>
</reference>
<feature type="domain" description="Transposase IS66 central" evidence="1">
    <location>
        <begin position="58"/>
        <end position="201"/>
    </location>
</feature>